<dbReference type="InterPro" id="IPR036510">
    <property type="entry name" value="Ribosomal_bS20_sf"/>
</dbReference>
<comment type="function">
    <text evidence="7">Binds directly to 16S ribosomal RNA.</text>
</comment>
<keyword evidence="2 7" id="KW-0699">rRNA-binding</keyword>
<proteinExistence type="inferred from homology"/>
<dbReference type="GO" id="GO:0006412">
    <property type="term" value="P:translation"/>
    <property type="evidence" value="ECO:0007669"/>
    <property type="project" value="UniProtKB-UniRule"/>
</dbReference>
<gene>
    <name evidence="7" type="primary">rpsT</name>
    <name evidence="8" type="ORF">UU59_C0016G0001</name>
</gene>
<evidence type="ECO:0000256" key="2">
    <source>
        <dbReference type="ARBA" id="ARBA00022730"/>
    </source>
</evidence>
<dbReference type="Proteomes" id="UP000034544">
    <property type="component" value="Unassembled WGS sequence"/>
</dbReference>
<evidence type="ECO:0000256" key="6">
    <source>
        <dbReference type="ARBA" id="ARBA00035136"/>
    </source>
</evidence>
<evidence type="ECO:0000256" key="7">
    <source>
        <dbReference type="HAMAP-Rule" id="MF_00500"/>
    </source>
</evidence>
<dbReference type="GO" id="GO:0070181">
    <property type="term" value="F:small ribosomal subunit rRNA binding"/>
    <property type="evidence" value="ECO:0007669"/>
    <property type="project" value="TreeGrafter"/>
</dbReference>
<evidence type="ECO:0000313" key="8">
    <source>
        <dbReference type="EMBL" id="KKS06944.1"/>
    </source>
</evidence>
<dbReference type="PANTHER" id="PTHR33398">
    <property type="entry name" value="30S RIBOSOMAL PROTEIN S20"/>
    <property type="match status" value="1"/>
</dbReference>
<dbReference type="SUPFAM" id="SSF46992">
    <property type="entry name" value="Ribosomal protein S20"/>
    <property type="match status" value="1"/>
</dbReference>
<name>A0A0G0W1S4_UNCKA</name>
<dbReference type="HAMAP" id="MF_00500">
    <property type="entry name" value="Ribosomal_bS20"/>
    <property type="match status" value="1"/>
</dbReference>
<dbReference type="Gene3D" id="1.20.58.110">
    <property type="entry name" value="Ribosomal protein S20"/>
    <property type="match status" value="1"/>
</dbReference>
<dbReference type="Pfam" id="PF01649">
    <property type="entry name" value="Ribosomal_S20p"/>
    <property type="match status" value="1"/>
</dbReference>
<evidence type="ECO:0000256" key="5">
    <source>
        <dbReference type="ARBA" id="ARBA00023274"/>
    </source>
</evidence>
<evidence type="ECO:0000313" key="9">
    <source>
        <dbReference type="Proteomes" id="UP000034544"/>
    </source>
</evidence>
<comment type="similarity">
    <text evidence="1 7">Belongs to the bacterial ribosomal protein bS20 family.</text>
</comment>
<sequence>MLSYVALMPNTKSAKKALRGSAKKRKHNIFWKDKYKASIKSMKASLASSNGGEVSKDQMQVLQRVLDKASKEKVIHKNKANRLKSRYARKVSALSKATGKPKKNA</sequence>
<protein>
    <recommendedName>
        <fullName evidence="6 7">Small ribosomal subunit protein bS20</fullName>
    </recommendedName>
</protein>
<dbReference type="GO" id="GO:0003735">
    <property type="term" value="F:structural constituent of ribosome"/>
    <property type="evidence" value="ECO:0007669"/>
    <property type="project" value="InterPro"/>
</dbReference>
<dbReference type="PANTHER" id="PTHR33398:SF1">
    <property type="entry name" value="SMALL RIBOSOMAL SUBUNIT PROTEIN BS20C"/>
    <property type="match status" value="1"/>
</dbReference>
<keyword evidence="4 7" id="KW-0689">Ribosomal protein</keyword>
<dbReference type="NCBIfam" id="TIGR00029">
    <property type="entry name" value="S20"/>
    <property type="match status" value="1"/>
</dbReference>
<keyword evidence="5 7" id="KW-0687">Ribonucleoprotein</keyword>
<keyword evidence="3 7" id="KW-0694">RNA-binding</keyword>
<organism evidence="8 9">
    <name type="scientific">candidate division WWE3 bacterium GW2011_GWE1_41_27</name>
    <dbReference type="NCBI Taxonomy" id="1619131"/>
    <lineage>
        <taxon>Bacteria</taxon>
        <taxon>Katanobacteria</taxon>
    </lineage>
</organism>
<dbReference type="GO" id="GO:0005829">
    <property type="term" value="C:cytosol"/>
    <property type="evidence" value="ECO:0007669"/>
    <property type="project" value="TreeGrafter"/>
</dbReference>
<reference evidence="8 9" key="1">
    <citation type="journal article" date="2015" name="Nature">
        <title>rRNA introns, odd ribosomes, and small enigmatic genomes across a large radiation of phyla.</title>
        <authorList>
            <person name="Brown C.T."/>
            <person name="Hug L.A."/>
            <person name="Thomas B.C."/>
            <person name="Sharon I."/>
            <person name="Castelle C.J."/>
            <person name="Singh A."/>
            <person name="Wilkins M.J."/>
            <person name="Williams K.H."/>
            <person name="Banfield J.F."/>
        </authorList>
    </citation>
    <scope>NUCLEOTIDE SEQUENCE [LARGE SCALE GENOMIC DNA]</scope>
</reference>
<evidence type="ECO:0000256" key="3">
    <source>
        <dbReference type="ARBA" id="ARBA00022884"/>
    </source>
</evidence>
<evidence type="ECO:0000256" key="4">
    <source>
        <dbReference type="ARBA" id="ARBA00022980"/>
    </source>
</evidence>
<dbReference type="InterPro" id="IPR002583">
    <property type="entry name" value="Ribosomal_bS20"/>
</dbReference>
<evidence type="ECO:0000256" key="1">
    <source>
        <dbReference type="ARBA" id="ARBA00007634"/>
    </source>
</evidence>
<accession>A0A0G0W1S4</accession>
<dbReference type="GO" id="GO:0015935">
    <property type="term" value="C:small ribosomal subunit"/>
    <property type="evidence" value="ECO:0007669"/>
    <property type="project" value="TreeGrafter"/>
</dbReference>
<comment type="caution">
    <text evidence="8">The sequence shown here is derived from an EMBL/GenBank/DDBJ whole genome shotgun (WGS) entry which is preliminary data.</text>
</comment>
<dbReference type="EMBL" id="LCBF01000016">
    <property type="protein sequence ID" value="KKS06944.1"/>
    <property type="molecule type" value="Genomic_DNA"/>
</dbReference>
<dbReference type="AlphaFoldDB" id="A0A0G0W1S4"/>